<organism evidence="15 16">
    <name type="scientific">Oryza rufipogon</name>
    <name type="common">Brownbeard rice</name>
    <name type="synonym">Asian wild rice</name>
    <dbReference type="NCBI Taxonomy" id="4529"/>
    <lineage>
        <taxon>Eukaryota</taxon>
        <taxon>Viridiplantae</taxon>
        <taxon>Streptophyta</taxon>
        <taxon>Embryophyta</taxon>
        <taxon>Tracheophyta</taxon>
        <taxon>Spermatophyta</taxon>
        <taxon>Magnoliopsida</taxon>
        <taxon>Liliopsida</taxon>
        <taxon>Poales</taxon>
        <taxon>Poaceae</taxon>
        <taxon>BOP clade</taxon>
        <taxon>Oryzoideae</taxon>
        <taxon>Oryzeae</taxon>
        <taxon>Oryzinae</taxon>
        <taxon>Oryza</taxon>
    </lineage>
</organism>
<dbReference type="Gene3D" id="1.10.510.10">
    <property type="entry name" value="Transferase(Phosphotransferase) domain 1"/>
    <property type="match status" value="1"/>
</dbReference>
<dbReference type="AlphaFoldDB" id="A0A0E0MQK4"/>
<dbReference type="STRING" id="4529.A0A0E0MQK4"/>
<keyword evidence="3" id="KW-0808">Transferase</keyword>
<evidence type="ECO:0000313" key="16">
    <source>
        <dbReference type="Proteomes" id="UP000008022"/>
    </source>
</evidence>
<accession>A0A0E0MQK4</accession>
<dbReference type="GO" id="GO:0030247">
    <property type="term" value="F:polysaccharide binding"/>
    <property type="evidence" value="ECO:0007669"/>
    <property type="project" value="InterPro"/>
</dbReference>
<evidence type="ECO:0000256" key="8">
    <source>
        <dbReference type="ARBA" id="ARBA00022840"/>
    </source>
</evidence>
<keyword evidence="8" id="KW-0067">ATP-binding</keyword>
<evidence type="ECO:0000256" key="6">
    <source>
        <dbReference type="ARBA" id="ARBA00022741"/>
    </source>
</evidence>
<feature type="signal peptide" evidence="13">
    <location>
        <begin position="1"/>
        <end position="17"/>
    </location>
</feature>
<keyword evidence="6" id="KW-0547">Nucleotide-binding</keyword>
<dbReference type="GO" id="GO:0004674">
    <property type="term" value="F:protein serine/threonine kinase activity"/>
    <property type="evidence" value="ECO:0007669"/>
    <property type="project" value="UniProtKB-KW"/>
</dbReference>
<evidence type="ECO:0000256" key="7">
    <source>
        <dbReference type="ARBA" id="ARBA00022777"/>
    </source>
</evidence>
<dbReference type="Proteomes" id="UP000008022">
    <property type="component" value="Unassembled WGS sequence"/>
</dbReference>
<name>A0A0E0MQK4_ORYRU</name>
<dbReference type="InterPro" id="IPR025287">
    <property type="entry name" value="WAK_GUB"/>
</dbReference>
<evidence type="ECO:0000256" key="4">
    <source>
        <dbReference type="ARBA" id="ARBA00022692"/>
    </source>
</evidence>
<keyword evidence="5 13" id="KW-0732">Signal</keyword>
<dbReference type="eggNOG" id="KOG1187">
    <property type="taxonomic scope" value="Eukaryota"/>
</dbReference>
<dbReference type="HOGENOM" id="CLU_000288_115_5_1"/>
<keyword evidence="16" id="KW-1185">Reference proteome</keyword>
<evidence type="ECO:0000256" key="1">
    <source>
        <dbReference type="ARBA" id="ARBA00004479"/>
    </source>
</evidence>
<evidence type="ECO:0000256" key="12">
    <source>
        <dbReference type="SAM" id="Phobius"/>
    </source>
</evidence>
<evidence type="ECO:0000256" key="3">
    <source>
        <dbReference type="ARBA" id="ARBA00022679"/>
    </source>
</evidence>
<keyword evidence="10 12" id="KW-0472">Membrane</keyword>
<dbReference type="Gramene" id="ORUFI01G01030.1">
    <property type="protein sequence ID" value="ORUFI01G01030.1"/>
    <property type="gene ID" value="ORUFI01G01030"/>
</dbReference>
<dbReference type="Pfam" id="PF13947">
    <property type="entry name" value="GUB_WAK_bind"/>
    <property type="match status" value="1"/>
</dbReference>
<evidence type="ECO:0000256" key="10">
    <source>
        <dbReference type="ARBA" id="ARBA00023136"/>
    </source>
</evidence>
<dbReference type="PROSITE" id="PS50011">
    <property type="entry name" value="PROTEIN_KINASE_DOM"/>
    <property type="match status" value="1"/>
</dbReference>
<dbReference type="OMA" id="CMVVSKG"/>
<keyword evidence="2" id="KW-0723">Serine/threonine-protein kinase</keyword>
<dbReference type="InterPro" id="IPR008271">
    <property type="entry name" value="Ser/Thr_kinase_AS"/>
</dbReference>
<feature type="chain" id="PRO_5002367913" description="Protein kinase domain-containing protein" evidence="13">
    <location>
        <begin position="18"/>
        <end position="529"/>
    </location>
</feature>
<dbReference type="SUPFAM" id="SSF56112">
    <property type="entry name" value="Protein kinase-like (PK-like)"/>
    <property type="match status" value="1"/>
</dbReference>
<feature type="domain" description="Protein kinase" evidence="14">
    <location>
        <begin position="126"/>
        <end position="521"/>
    </location>
</feature>
<dbReference type="InterPro" id="IPR045874">
    <property type="entry name" value="LRK10/LRL21-25-like"/>
</dbReference>
<evidence type="ECO:0000256" key="13">
    <source>
        <dbReference type="SAM" id="SignalP"/>
    </source>
</evidence>
<dbReference type="GO" id="GO:0005524">
    <property type="term" value="F:ATP binding"/>
    <property type="evidence" value="ECO:0007669"/>
    <property type="project" value="UniProtKB-KW"/>
</dbReference>
<evidence type="ECO:0000256" key="9">
    <source>
        <dbReference type="ARBA" id="ARBA00022989"/>
    </source>
</evidence>
<protein>
    <recommendedName>
        <fullName evidence="14">Protein kinase domain-containing protein</fullName>
    </recommendedName>
</protein>
<evidence type="ECO:0000313" key="15">
    <source>
        <dbReference type="EnsemblPlants" id="ORUFI01G01030.1"/>
    </source>
</evidence>
<dbReference type="SMART" id="SM00220">
    <property type="entry name" value="S_TKc"/>
    <property type="match status" value="1"/>
</dbReference>
<dbReference type="EnsemblPlants" id="ORUFI01G01030.1">
    <property type="protein sequence ID" value="ORUFI01G01030.1"/>
    <property type="gene ID" value="ORUFI01G01030"/>
</dbReference>
<dbReference type="FunFam" id="1.10.510.10:FF:000590">
    <property type="entry name" value="PR5-like receptor kinase"/>
    <property type="match status" value="1"/>
</dbReference>
<keyword evidence="11" id="KW-0325">Glycoprotein</keyword>
<keyword evidence="7" id="KW-0418">Kinase</keyword>
<evidence type="ECO:0000256" key="2">
    <source>
        <dbReference type="ARBA" id="ARBA00022527"/>
    </source>
</evidence>
<sequence length="529" mass="59890">MGTVLATAFLLSVLSHGTYYIAMASSSWDDQDFFRHCPPSRCSDGGPEIRFPHRLQSSNTPSSCDSSHAKLICSGQDTILHHPFLGPCKVTAIDYKKAVMKIIPFGGSSSPCLLHKFNSTNLSADVNDQNQLYLTEPGRIVRCSKEFTTSRASMIDGYKTVIADKVVRLIPCLSDTTSHFSYLVSTWLYLYALPLDCMVVSKGNIPIPSPYAGLTFKQMAERIINSAEITLDLGLGSIPYNCVRCERQGQHCAFSSQRNQTFCMHHGSRVKVIAATSVAAFVAVSLVVATVLYLSLKQRYNEEVHLKVEMFLRTYGTSKPTRYTFSQVKKITRRFKEKVGQGMEYLQHQGCNQRILHFDIKPHNILLDYNFSPKISDFGLAKLCPRDQSIVTMTKARGTMGYIAPELYSRNFGEISYKSDVYSFGMLVLEMVSGRRSWDPSIKNQNEVYFPEWIYEKVITGQEFVLSREMTEEEKQMVRQLALVALWCIQWNPRNRPSMTKVVNMITGRLQNIQVPPKPFVSYESHPMP</sequence>
<keyword evidence="4 12" id="KW-0812">Transmembrane</keyword>
<feature type="transmembrane region" description="Helical" evidence="12">
    <location>
        <begin position="272"/>
        <end position="296"/>
    </location>
</feature>
<proteinExistence type="predicted"/>
<evidence type="ECO:0000256" key="5">
    <source>
        <dbReference type="ARBA" id="ARBA00022729"/>
    </source>
</evidence>
<reference evidence="16" key="1">
    <citation type="submission" date="2013-06" db="EMBL/GenBank/DDBJ databases">
        <authorList>
            <person name="Zhao Q."/>
        </authorList>
    </citation>
    <scope>NUCLEOTIDE SEQUENCE</scope>
    <source>
        <strain evidence="16">cv. W1943</strain>
    </source>
</reference>
<evidence type="ECO:0000256" key="11">
    <source>
        <dbReference type="ARBA" id="ARBA00023180"/>
    </source>
</evidence>
<dbReference type="PANTHER" id="PTHR27009">
    <property type="entry name" value="RUST RESISTANCE KINASE LR10-RELATED"/>
    <property type="match status" value="1"/>
</dbReference>
<dbReference type="PROSITE" id="PS00108">
    <property type="entry name" value="PROTEIN_KINASE_ST"/>
    <property type="match status" value="1"/>
</dbReference>
<reference evidence="15" key="2">
    <citation type="submission" date="2015-06" db="UniProtKB">
        <authorList>
            <consortium name="EnsemblPlants"/>
        </authorList>
    </citation>
    <scope>IDENTIFICATION</scope>
</reference>
<dbReference type="InterPro" id="IPR011009">
    <property type="entry name" value="Kinase-like_dom_sf"/>
</dbReference>
<dbReference type="InterPro" id="IPR000719">
    <property type="entry name" value="Prot_kinase_dom"/>
</dbReference>
<dbReference type="Pfam" id="PF00069">
    <property type="entry name" value="Pkinase"/>
    <property type="match status" value="1"/>
</dbReference>
<comment type="subcellular location">
    <subcellularLocation>
        <location evidence="1">Membrane</location>
        <topology evidence="1">Single-pass type I membrane protein</topology>
    </subcellularLocation>
</comment>
<keyword evidence="9 12" id="KW-1133">Transmembrane helix</keyword>
<evidence type="ECO:0000259" key="14">
    <source>
        <dbReference type="PROSITE" id="PS50011"/>
    </source>
</evidence>
<dbReference type="GO" id="GO:0016020">
    <property type="term" value="C:membrane"/>
    <property type="evidence" value="ECO:0007669"/>
    <property type="project" value="UniProtKB-SubCell"/>
</dbReference>